<dbReference type="RefSeq" id="WP_402877278.1">
    <property type="nucleotide sequence ID" value="NZ_JBIYSL010000005.1"/>
</dbReference>
<evidence type="ECO:0000313" key="3">
    <source>
        <dbReference type="Proteomes" id="UP001618531"/>
    </source>
</evidence>
<feature type="compositionally biased region" description="Basic and acidic residues" evidence="1">
    <location>
        <begin position="252"/>
        <end position="265"/>
    </location>
</feature>
<evidence type="ECO:0008006" key="4">
    <source>
        <dbReference type="Google" id="ProtNLM"/>
    </source>
</evidence>
<dbReference type="Proteomes" id="UP001618531">
    <property type="component" value="Unassembled WGS sequence"/>
</dbReference>
<organism evidence="2 3">
    <name type="scientific">Paenibacillus illinoisensis</name>
    <dbReference type="NCBI Taxonomy" id="59845"/>
    <lineage>
        <taxon>Bacteria</taxon>
        <taxon>Bacillati</taxon>
        <taxon>Bacillota</taxon>
        <taxon>Bacilli</taxon>
        <taxon>Bacillales</taxon>
        <taxon>Paenibacillaceae</taxon>
        <taxon>Paenibacillus</taxon>
    </lineage>
</organism>
<evidence type="ECO:0000256" key="1">
    <source>
        <dbReference type="SAM" id="MobiDB-lite"/>
    </source>
</evidence>
<name>A0ABW8HZ05_9BACL</name>
<comment type="caution">
    <text evidence="2">The sequence shown here is derived from an EMBL/GenBank/DDBJ whole genome shotgun (WGS) entry which is preliminary data.</text>
</comment>
<accession>A0ABW8HZ05</accession>
<evidence type="ECO:0000313" key="2">
    <source>
        <dbReference type="EMBL" id="MFK0524691.1"/>
    </source>
</evidence>
<protein>
    <recommendedName>
        <fullName evidence="4">LXG domain-containing protein</fullName>
    </recommendedName>
</protein>
<sequence>MTRIKIPIDQMKETIHHFKIRRNELEQILITHRNILLQIRHDFLGISSQRLLSDYQHAEKVMYSILDTIDQVATTLEDVVLRFQNTDSGNVELYRHLSLEQMYQLQNLTRTSNLMDRLGYEPESSKDGFIQGASDQLNSSVQDWTSFGENAIKHPFETAANMLYSNTIGTAVDIGNVIKFSWNFTFNFGDAREQAEQTLNLQKEQLDEQGWKYYSGGITTQAAMFFIGRKLGFPKHNKHDDAGSGGSIGDSNKVDQHSSKLDTDTKAKINSISSEMLENGPTWKSEELLQKHLTKRIKKGHIPEDWTIQDYNSKITHTLKNPENDLYEYSQPDFQQKYYIFGDGEWIVMVGEDGIMETAFPPDRGYTKYLQEEINANYIGKIKDVE</sequence>
<dbReference type="Gene3D" id="1.10.287.850">
    <property type="entry name" value="HP0062-like domain"/>
    <property type="match status" value="1"/>
</dbReference>
<feature type="region of interest" description="Disordered" evidence="1">
    <location>
        <begin position="237"/>
        <end position="265"/>
    </location>
</feature>
<keyword evidence="3" id="KW-1185">Reference proteome</keyword>
<gene>
    <name evidence="2" type="ORF">ACINKY_21055</name>
</gene>
<proteinExistence type="predicted"/>
<dbReference type="EMBL" id="JBIYSL010000005">
    <property type="protein sequence ID" value="MFK0524691.1"/>
    <property type="molecule type" value="Genomic_DNA"/>
</dbReference>
<reference evidence="2 3" key="1">
    <citation type="submission" date="2024-11" db="EMBL/GenBank/DDBJ databases">
        <title>Identification and Characterization of a Novel Fosfomycin Bacillithiol Transferase FosB8 in Paenibacillus illinoisensis.</title>
        <authorList>
            <person name="Lu W."/>
        </authorList>
    </citation>
    <scope>NUCLEOTIDE SEQUENCE [LARGE SCALE GENOMIC DNA]</scope>
    <source>
        <strain evidence="2 3">WP77</strain>
    </source>
</reference>